<dbReference type="EMBL" id="ATMR01000208">
    <property type="protein sequence ID" value="EPR69899.1"/>
    <property type="molecule type" value="Genomic_DNA"/>
</dbReference>
<keyword evidence="4" id="KW-1185">Reference proteome</keyword>
<evidence type="ECO:0000256" key="1">
    <source>
        <dbReference type="SAM" id="MobiDB-lite"/>
    </source>
</evidence>
<protein>
    <submittedName>
        <fullName evidence="3">Uncharacterized protein</fullName>
    </submittedName>
</protein>
<dbReference type="OrthoDB" id="1450227at2"/>
<gene>
    <name evidence="3" type="ORF">ADIWIN_3971</name>
</gene>
<evidence type="ECO:0000256" key="2">
    <source>
        <dbReference type="SAM" id="SignalP"/>
    </source>
</evidence>
<dbReference type="Proteomes" id="UP000014962">
    <property type="component" value="Unassembled WGS sequence"/>
</dbReference>
<feature type="chain" id="PRO_5004547030" evidence="2">
    <location>
        <begin position="26"/>
        <end position="559"/>
    </location>
</feature>
<organism evidence="3 4">
    <name type="scientific">Winogradskyella psychrotolerans RS-3</name>
    <dbReference type="NCBI Taxonomy" id="641526"/>
    <lineage>
        <taxon>Bacteria</taxon>
        <taxon>Pseudomonadati</taxon>
        <taxon>Bacteroidota</taxon>
        <taxon>Flavobacteriia</taxon>
        <taxon>Flavobacteriales</taxon>
        <taxon>Flavobacteriaceae</taxon>
        <taxon>Winogradskyella</taxon>
    </lineage>
</organism>
<keyword evidence="2" id="KW-0732">Signal</keyword>
<dbReference type="STRING" id="641526.ADIWIN_3971"/>
<feature type="region of interest" description="Disordered" evidence="1">
    <location>
        <begin position="262"/>
        <end position="288"/>
    </location>
</feature>
<feature type="signal peptide" evidence="2">
    <location>
        <begin position="1"/>
        <end position="25"/>
    </location>
</feature>
<comment type="caution">
    <text evidence="3">The sequence shown here is derived from an EMBL/GenBank/DDBJ whole genome shotgun (WGS) entry which is preliminary data.</text>
</comment>
<evidence type="ECO:0000313" key="4">
    <source>
        <dbReference type="Proteomes" id="UP000014962"/>
    </source>
</evidence>
<dbReference type="AlphaFoldDB" id="S7WT07"/>
<evidence type="ECO:0000313" key="3">
    <source>
        <dbReference type="EMBL" id="EPR69899.1"/>
    </source>
</evidence>
<sequence>MMKQKLKIYLKFGILLFGISIVCFTCQKDDTVFVDETTQQTEFKINLVNKFELSKNQRINNIVQSLPNKNDVLQNNTNLQAKMTYIEAYDFYVDDEIAYHITSGNYESYTFAITRAQDNGLTENLLLSKQADGSYKAAIMSYDLNESDKQSVKNGNMPMDLASKTTVSGLQRMSSGGGDSRIIFTRLDGSCYYYEVDAHSYDVVVWEIVNIDCPELPNDNSGLGGSLNNGTTNNGPNYTGPDGGTLNGPVTDPLGVLLGNTNGSNGGTTGVVPDPDNTDSGNDGGAQGETTDCLQLDASGNCANATAVLIIDEEELGRKKECRKITNLLEDTPNYKTKLVELSSDANLNSPLEKGAGKLKNQDAIEDYEAEVGFPQIEIDISGVNKFEALAHNHPTTSPFSLSTFSPQDLMHIAKLIRLNKITDNFVAFLTTKQGTQYALTISNPTKFLDLFFYKTFDPKIGIRDIPPTQQARYWASKDAFIPLYDKYFNPDIPDHKIKATDPNDPNIDTLNENDLKEFLNFMDEANIGAHLFETDATFNIFTKLKLKNGEPHRENPCN</sequence>
<reference evidence="3 4" key="1">
    <citation type="journal article" date="2013" name="Genome Announc.">
        <title>Draft Genome Sequence of Winogradskyella psychrotolerans RS-3T, Isolated from the Marine Transect of Kongsfjorden, Ny-Alesund, Svalbard, Arctic Ocean.</title>
        <authorList>
            <person name="Kumar Pinnaka A."/>
            <person name="Ara S."/>
            <person name="Singh A."/>
            <person name="Shivaji S."/>
        </authorList>
    </citation>
    <scope>NUCLEOTIDE SEQUENCE [LARGE SCALE GENOMIC DNA]</scope>
    <source>
        <strain evidence="3 4">RS-3</strain>
    </source>
</reference>
<proteinExistence type="predicted"/>
<accession>S7WT07</accession>
<name>S7WT07_9FLAO</name>